<dbReference type="Gene3D" id="2.40.50.100">
    <property type="match status" value="1"/>
</dbReference>
<dbReference type="Gene3D" id="2.40.30.170">
    <property type="match status" value="1"/>
</dbReference>
<dbReference type="Proteomes" id="UP000757435">
    <property type="component" value="Unassembled WGS sequence"/>
</dbReference>
<reference evidence="10" key="1">
    <citation type="submission" date="2021-05" db="EMBL/GenBank/DDBJ databases">
        <authorList>
            <person name="Pietrasiak N."/>
            <person name="Ward R."/>
            <person name="Stajich J.E."/>
            <person name="Kurbessoian T."/>
        </authorList>
    </citation>
    <scope>NUCLEOTIDE SEQUENCE</scope>
    <source>
        <strain evidence="10">UHER 2000/2452</strain>
    </source>
</reference>
<sequence>MNGHNGANGAQNGSNGKATKAKAGGLVKLALGKKPVSAPSEPPEPINRTEVFDQPIILQQTNRWSQGIVWAIVGVTSFVIIWACVFEIEEAIPAQGELKPQGQVQPVQAPVGGVIKEIYVKDGQAVKQGDLLARLDPTAAEAQQQSLQQVKDSLQRQNGFYRSQLSGASIPTLTEAQQLKLPPEVLSLTANRASLIDENRLYTAQLNGTTAGLAADQVARVQSGLQESSSRAAAARLETSQLQEQLNQTISQLESAKKTLEIDKSVYADLATLLEEGGIQRLQVTRQQQQVIASQAEVDKQILEKQRLEFAIAQAQQRMTNTMALSDNDLRNKMAENDKQLASLDTQLNKAIVDNENQISDINSRLSETGVTLKYQELRSPVDGVIFDLQAKGPGFVATTTEPILKVVPTNNLIAEVYITNQDIGFVKTGMPVDVRVDSFPFSEFGDVQGKLVNIGSDALPPDQIHPYSRFPARVEMEKQYVAVSGKEVPLQSGMSVTTNIITRKRTIMSIFTDMFTRKIDSIRTVR</sequence>
<dbReference type="InterPro" id="IPR058625">
    <property type="entry name" value="MdtA-like_BSH"/>
</dbReference>
<evidence type="ECO:0000256" key="2">
    <source>
        <dbReference type="ARBA" id="ARBA00009477"/>
    </source>
</evidence>
<evidence type="ECO:0000313" key="11">
    <source>
        <dbReference type="Proteomes" id="UP000757435"/>
    </source>
</evidence>
<keyword evidence="3 7" id="KW-0812">Transmembrane</keyword>
<dbReference type="GO" id="GO:0016020">
    <property type="term" value="C:membrane"/>
    <property type="evidence" value="ECO:0007669"/>
    <property type="project" value="UniProtKB-SubCell"/>
</dbReference>
<feature type="transmembrane region" description="Helical" evidence="7">
    <location>
        <begin position="68"/>
        <end position="88"/>
    </location>
</feature>
<dbReference type="SUPFAM" id="SSF111369">
    <property type="entry name" value="HlyD-like secretion proteins"/>
    <property type="match status" value="1"/>
</dbReference>
<dbReference type="Pfam" id="PF25917">
    <property type="entry name" value="BSH_RND"/>
    <property type="match status" value="1"/>
</dbReference>
<evidence type="ECO:0000259" key="8">
    <source>
        <dbReference type="Pfam" id="PF25917"/>
    </source>
</evidence>
<keyword evidence="4 7" id="KW-1133">Transmembrane helix</keyword>
<comment type="similarity">
    <text evidence="2">Belongs to the membrane fusion protein (MFP) (TC 8.A.1) family.</text>
</comment>
<evidence type="ECO:0000256" key="4">
    <source>
        <dbReference type="ARBA" id="ARBA00022989"/>
    </source>
</evidence>
<evidence type="ECO:0000256" key="6">
    <source>
        <dbReference type="SAM" id="Coils"/>
    </source>
</evidence>
<dbReference type="PRINTS" id="PR01490">
    <property type="entry name" value="RTXTOXIND"/>
</dbReference>
<gene>
    <name evidence="10" type="ORF">KME15_08780</name>
</gene>
<reference evidence="10" key="2">
    <citation type="journal article" date="2022" name="Microbiol. Resour. Announc.">
        <title>Metagenome Sequencing to Explore Phylogenomics of Terrestrial Cyanobacteria.</title>
        <authorList>
            <person name="Ward R.D."/>
            <person name="Stajich J.E."/>
            <person name="Johansen J.R."/>
            <person name="Huntemann M."/>
            <person name="Clum A."/>
            <person name="Foster B."/>
            <person name="Foster B."/>
            <person name="Roux S."/>
            <person name="Palaniappan K."/>
            <person name="Varghese N."/>
            <person name="Mukherjee S."/>
            <person name="Reddy T.B.K."/>
            <person name="Daum C."/>
            <person name="Copeland A."/>
            <person name="Chen I.A."/>
            <person name="Ivanova N.N."/>
            <person name="Kyrpides N.C."/>
            <person name="Shapiro N."/>
            <person name="Eloe-Fadrosh E.A."/>
            <person name="Pietrasiak N."/>
        </authorList>
    </citation>
    <scope>NUCLEOTIDE SEQUENCE</scope>
    <source>
        <strain evidence="10">UHER 2000/2452</strain>
    </source>
</reference>
<evidence type="ECO:0000256" key="5">
    <source>
        <dbReference type="ARBA" id="ARBA00023136"/>
    </source>
</evidence>
<keyword evidence="6" id="KW-0175">Coiled coil</keyword>
<proteinExistence type="inferred from homology"/>
<evidence type="ECO:0000256" key="7">
    <source>
        <dbReference type="SAM" id="Phobius"/>
    </source>
</evidence>
<dbReference type="InterPro" id="IPR050739">
    <property type="entry name" value="MFP"/>
</dbReference>
<feature type="coiled-coil region" evidence="6">
    <location>
        <begin position="225"/>
        <end position="263"/>
    </location>
</feature>
<dbReference type="AlphaFoldDB" id="A0A951QBG0"/>
<name>A0A951QBG0_9CYAN</name>
<dbReference type="PANTHER" id="PTHR30386:SF26">
    <property type="entry name" value="TRANSPORT PROTEIN COMB"/>
    <property type="match status" value="1"/>
</dbReference>
<evidence type="ECO:0000256" key="3">
    <source>
        <dbReference type="ARBA" id="ARBA00022692"/>
    </source>
</evidence>
<evidence type="ECO:0000259" key="9">
    <source>
        <dbReference type="Pfam" id="PF26002"/>
    </source>
</evidence>
<keyword evidence="5 7" id="KW-0472">Membrane</keyword>
<dbReference type="EMBL" id="JAHHHD010000007">
    <property type="protein sequence ID" value="MBW4658756.1"/>
    <property type="molecule type" value="Genomic_DNA"/>
</dbReference>
<feature type="domain" description="AprE-like beta-barrel" evidence="9">
    <location>
        <begin position="413"/>
        <end position="503"/>
    </location>
</feature>
<evidence type="ECO:0000256" key="1">
    <source>
        <dbReference type="ARBA" id="ARBA00004167"/>
    </source>
</evidence>
<accession>A0A951QBG0</accession>
<comment type="subcellular location">
    <subcellularLocation>
        <location evidence="1">Membrane</location>
        <topology evidence="1">Single-pass membrane protein</topology>
    </subcellularLocation>
</comment>
<dbReference type="Pfam" id="PF26002">
    <property type="entry name" value="Beta-barrel_AprE"/>
    <property type="match status" value="1"/>
</dbReference>
<organism evidence="10 11">
    <name type="scientific">Drouetiella hepatica Uher 2000/2452</name>
    <dbReference type="NCBI Taxonomy" id="904376"/>
    <lineage>
        <taxon>Bacteria</taxon>
        <taxon>Bacillati</taxon>
        <taxon>Cyanobacteriota</taxon>
        <taxon>Cyanophyceae</taxon>
        <taxon>Oculatellales</taxon>
        <taxon>Oculatellaceae</taxon>
        <taxon>Drouetiella</taxon>
    </lineage>
</organism>
<dbReference type="InterPro" id="IPR058982">
    <property type="entry name" value="Beta-barrel_AprE"/>
</dbReference>
<comment type="caution">
    <text evidence="10">The sequence shown here is derived from an EMBL/GenBank/DDBJ whole genome shotgun (WGS) entry which is preliminary data.</text>
</comment>
<feature type="domain" description="Multidrug resistance protein MdtA-like barrel-sandwich hybrid" evidence="8">
    <location>
        <begin position="107"/>
        <end position="391"/>
    </location>
</feature>
<protein>
    <submittedName>
        <fullName evidence="10">HlyD family efflux transporter periplasmic adaptor subunit</fullName>
    </submittedName>
</protein>
<evidence type="ECO:0000313" key="10">
    <source>
        <dbReference type="EMBL" id="MBW4658756.1"/>
    </source>
</evidence>
<dbReference type="PANTHER" id="PTHR30386">
    <property type="entry name" value="MEMBRANE FUSION SUBUNIT OF EMRAB-TOLC MULTIDRUG EFFLUX PUMP"/>
    <property type="match status" value="1"/>
</dbReference>